<evidence type="ECO:0008006" key="3">
    <source>
        <dbReference type="Google" id="ProtNLM"/>
    </source>
</evidence>
<organism evidence="1 2">
    <name type="scientific">Lacrimispora xylanolytica</name>
    <dbReference type="NCBI Taxonomy" id="29375"/>
    <lineage>
        <taxon>Bacteria</taxon>
        <taxon>Bacillati</taxon>
        <taxon>Bacillota</taxon>
        <taxon>Clostridia</taxon>
        <taxon>Lachnospirales</taxon>
        <taxon>Lachnospiraceae</taxon>
        <taxon>Lacrimispora</taxon>
    </lineage>
</organism>
<gene>
    <name evidence="1" type="ORF">OW255_16860</name>
</gene>
<dbReference type="EMBL" id="CP113524">
    <property type="protein sequence ID" value="WAJ23219.1"/>
    <property type="molecule type" value="Genomic_DNA"/>
</dbReference>
<name>A0ABY7ABH7_9FIRM</name>
<accession>A0ABY7ABH7</accession>
<evidence type="ECO:0000313" key="2">
    <source>
        <dbReference type="Proteomes" id="UP001163115"/>
    </source>
</evidence>
<sequence length="102" mass="12150">MEIHPQTVIKMTVVKKNHYCPIFQEGDEIVIKKHCFDTSFNHLNKFCYATLADIYPKCNDLRKQPIGTKDNFVCRDNGIIEIELERLEDEPYDFERKVQKRD</sequence>
<reference evidence="1" key="1">
    <citation type="submission" date="2022-11" db="EMBL/GenBank/DDBJ databases">
        <title>Lacrimispora xylanolytica sy1, complete genome.</title>
        <authorList>
            <person name="Choi S."/>
        </authorList>
    </citation>
    <scope>NUCLEOTIDE SEQUENCE</scope>
    <source>
        <strain evidence="1">Sy1</strain>
    </source>
</reference>
<evidence type="ECO:0000313" key="1">
    <source>
        <dbReference type="EMBL" id="WAJ23219.1"/>
    </source>
</evidence>
<protein>
    <recommendedName>
        <fullName evidence="3">Repeat protein (TIGR04076 family)</fullName>
    </recommendedName>
</protein>
<proteinExistence type="predicted"/>
<dbReference type="Proteomes" id="UP001163115">
    <property type="component" value="Chromosome"/>
</dbReference>
<dbReference type="RefSeq" id="WP_268114731.1">
    <property type="nucleotide sequence ID" value="NZ_CP113524.1"/>
</dbReference>
<keyword evidence="2" id="KW-1185">Reference proteome</keyword>